<feature type="domain" description="Beta-lactamase-related" evidence="1">
    <location>
        <begin position="65"/>
        <end position="361"/>
    </location>
</feature>
<dbReference type="PANTHER" id="PTHR43283:SF7">
    <property type="entry name" value="BETA-LACTAMASE-RELATED DOMAIN-CONTAINING PROTEIN"/>
    <property type="match status" value="1"/>
</dbReference>
<dbReference type="Gene3D" id="3.40.710.10">
    <property type="entry name" value="DD-peptidase/beta-lactamase superfamily"/>
    <property type="match status" value="1"/>
</dbReference>
<keyword evidence="2" id="KW-0378">Hydrolase</keyword>
<dbReference type="GO" id="GO:0016787">
    <property type="term" value="F:hydrolase activity"/>
    <property type="evidence" value="ECO:0007669"/>
    <property type="project" value="UniProtKB-KW"/>
</dbReference>
<name>A0A8H6RSG3_9PEZI</name>
<dbReference type="InterPro" id="IPR001466">
    <property type="entry name" value="Beta-lactam-related"/>
</dbReference>
<dbReference type="AlphaFoldDB" id="A0A8H6RSG3"/>
<accession>A0A8H6RSG3</accession>
<comment type="caution">
    <text evidence="2">The sequence shown here is derived from an EMBL/GenBank/DDBJ whole genome shotgun (WGS) entry which is preliminary data.</text>
</comment>
<dbReference type="OrthoDB" id="5946976at2759"/>
<keyword evidence="3" id="KW-1185">Reference proteome</keyword>
<dbReference type="Pfam" id="PF00144">
    <property type="entry name" value="Beta-lactamase"/>
    <property type="match status" value="1"/>
</dbReference>
<evidence type="ECO:0000259" key="1">
    <source>
        <dbReference type="Pfam" id="PF00144"/>
    </source>
</evidence>
<protein>
    <submittedName>
        <fullName evidence="2">6-aminohexanoate-dimer hydrolase</fullName>
    </submittedName>
</protein>
<dbReference type="PANTHER" id="PTHR43283">
    <property type="entry name" value="BETA-LACTAMASE-RELATED"/>
    <property type="match status" value="1"/>
</dbReference>
<organism evidence="2 3">
    <name type="scientific">Pseudocercospora fuligena</name>
    <dbReference type="NCBI Taxonomy" id="685502"/>
    <lineage>
        <taxon>Eukaryota</taxon>
        <taxon>Fungi</taxon>
        <taxon>Dikarya</taxon>
        <taxon>Ascomycota</taxon>
        <taxon>Pezizomycotina</taxon>
        <taxon>Dothideomycetes</taxon>
        <taxon>Dothideomycetidae</taxon>
        <taxon>Mycosphaerellales</taxon>
        <taxon>Mycosphaerellaceae</taxon>
        <taxon>Pseudocercospora</taxon>
    </lineage>
</organism>
<dbReference type="InterPro" id="IPR050789">
    <property type="entry name" value="Diverse_Enzym_Activities"/>
</dbReference>
<dbReference type="SUPFAM" id="SSF56601">
    <property type="entry name" value="beta-lactamase/transpeptidase-like"/>
    <property type="match status" value="1"/>
</dbReference>
<evidence type="ECO:0000313" key="3">
    <source>
        <dbReference type="Proteomes" id="UP000660729"/>
    </source>
</evidence>
<proteinExistence type="predicted"/>
<reference evidence="2" key="1">
    <citation type="submission" date="2020-04" db="EMBL/GenBank/DDBJ databases">
        <title>Draft genome resource of the tomato pathogen Pseudocercospora fuligena.</title>
        <authorList>
            <person name="Zaccaron A."/>
        </authorList>
    </citation>
    <scope>NUCLEOTIDE SEQUENCE</scope>
    <source>
        <strain evidence="2">PF001</strain>
    </source>
</reference>
<dbReference type="Proteomes" id="UP000660729">
    <property type="component" value="Unassembled WGS sequence"/>
</dbReference>
<gene>
    <name evidence="2" type="ORF">HII31_02029</name>
</gene>
<dbReference type="EMBL" id="JABCIY010000024">
    <property type="protein sequence ID" value="KAF7196659.1"/>
    <property type="molecule type" value="Genomic_DNA"/>
</dbReference>
<dbReference type="InterPro" id="IPR012338">
    <property type="entry name" value="Beta-lactam/transpept-like"/>
</dbReference>
<evidence type="ECO:0000313" key="2">
    <source>
        <dbReference type="EMBL" id="KAF7196659.1"/>
    </source>
</evidence>
<sequence length="380" mass="42651">MPDPAINRYNWREADHSIWSFQNVNKILPVHMIAKSSTPAILKDDHISFEAFKVETLNRESLNISEYLKQTETDGIVVLRDNKIVFEHYDRTNSRESVHATFSITKSVTGLLSGILVSKGLLDVDANVASYVPEVQDIPYEHVKIRQLLDMRAGIDYDETQPEFRKGIGKATLKLGEETTDVHTFIEGLRAPRSHSIDDPDVPFHYLSMNADLMGWVLERASGKKFADLLSELVWQPLGADSDAYIATDPAGNARTAGGLCATVRDLARLGNAMIQPNSIIPETWTEDMIANGSENAFAVGPEKELFEGHWKTPAYRSFWTADKDRRTLLASGLYGQMLLVDRRNGIVLAKTCSQPEREDLGKFHLDLRAFEQIVKILAH</sequence>